<dbReference type="EMBL" id="SSTD01007345">
    <property type="protein sequence ID" value="TYK18985.1"/>
    <property type="molecule type" value="Genomic_DNA"/>
</dbReference>
<organism evidence="2 4">
    <name type="scientific">Cucumis melo var. makuwa</name>
    <name type="common">Oriental melon</name>
    <dbReference type="NCBI Taxonomy" id="1194695"/>
    <lineage>
        <taxon>Eukaryota</taxon>
        <taxon>Viridiplantae</taxon>
        <taxon>Streptophyta</taxon>
        <taxon>Embryophyta</taxon>
        <taxon>Tracheophyta</taxon>
        <taxon>Spermatophyta</taxon>
        <taxon>Magnoliopsida</taxon>
        <taxon>eudicotyledons</taxon>
        <taxon>Gunneridae</taxon>
        <taxon>Pentapetalae</taxon>
        <taxon>rosids</taxon>
        <taxon>fabids</taxon>
        <taxon>Cucurbitales</taxon>
        <taxon>Cucurbitaceae</taxon>
        <taxon>Benincaseae</taxon>
        <taxon>Cucumis</taxon>
    </lineage>
</organism>
<reference evidence="3 4" key="1">
    <citation type="submission" date="2019-08" db="EMBL/GenBank/DDBJ databases">
        <title>Draft genome sequences of two oriental melons (Cucumis melo L. var makuwa).</title>
        <authorList>
            <person name="Kwon S.-Y."/>
        </authorList>
    </citation>
    <scope>NUCLEOTIDE SEQUENCE [LARGE SCALE GENOMIC DNA]</scope>
    <source>
        <strain evidence="4">cv. Chang Bougi</strain>
        <strain evidence="3">cv. SW 3</strain>
        <tissue evidence="2">Leaf</tissue>
    </source>
</reference>
<dbReference type="Proteomes" id="UP000321947">
    <property type="component" value="Unassembled WGS sequence"/>
</dbReference>
<accession>A0A5D3D628</accession>
<dbReference type="AlphaFoldDB" id="A0A5D3D628"/>
<gene>
    <name evidence="2" type="ORF">E5676_scaffold154G00030</name>
    <name evidence="1" type="ORF">E6C27_scaffold36G00800</name>
</gene>
<dbReference type="EMBL" id="SSTE01018788">
    <property type="protein sequence ID" value="KAA0037908.1"/>
    <property type="molecule type" value="Genomic_DNA"/>
</dbReference>
<proteinExistence type="predicted"/>
<evidence type="ECO:0000313" key="2">
    <source>
        <dbReference type="EMBL" id="TYK18985.1"/>
    </source>
</evidence>
<evidence type="ECO:0000313" key="3">
    <source>
        <dbReference type="Proteomes" id="UP000321393"/>
    </source>
</evidence>
<evidence type="ECO:0000313" key="4">
    <source>
        <dbReference type="Proteomes" id="UP000321947"/>
    </source>
</evidence>
<sequence length="209" mass="23954">MGPSLDIRCYSGCIVGRVRFHMAECDSRRTTQNCGVMCFFVLDFNNQAMNRFVDHQILMSFKEFGGDYHRHYKKYNDPKQTRANNPSTAHIGGTRFYNDSTSSLSNEVSQLTVWSYSRKRTFEVARSLHKPLGCNQMLELHSQPIPEGSQPLYGNEICETILSRQLDYSKDLSWGTKPKSCKTTCASNSSTSFSQAREFELQQVMIEQQ</sequence>
<evidence type="ECO:0000313" key="1">
    <source>
        <dbReference type="EMBL" id="KAA0037908.1"/>
    </source>
</evidence>
<dbReference type="Proteomes" id="UP000321393">
    <property type="component" value="Unassembled WGS sequence"/>
</dbReference>
<protein>
    <submittedName>
        <fullName evidence="2">CACTA en-spm transposon protein</fullName>
    </submittedName>
</protein>
<dbReference type="OrthoDB" id="1921870at2759"/>
<name>A0A5D3D628_CUCMM</name>
<comment type="caution">
    <text evidence="2">The sequence shown here is derived from an EMBL/GenBank/DDBJ whole genome shotgun (WGS) entry which is preliminary data.</text>
</comment>